<reference evidence="1" key="1">
    <citation type="journal article" date="2020" name="Nature">
        <title>Giant virus diversity and host interactions through global metagenomics.</title>
        <authorList>
            <person name="Schulz F."/>
            <person name="Roux S."/>
            <person name="Paez-Espino D."/>
            <person name="Jungbluth S."/>
            <person name="Walsh D.A."/>
            <person name="Denef V.J."/>
            <person name="McMahon K.D."/>
            <person name="Konstantinidis K.T."/>
            <person name="Eloe-Fadrosh E.A."/>
            <person name="Kyrpides N.C."/>
            <person name="Woyke T."/>
        </authorList>
    </citation>
    <scope>NUCLEOTIDE SEQUENCE</scope>
    <source>
        <strain evidence="1">GVMAG-M-3300001351-8</strain>
    </source>
</reference>
<sequence length="37" mass="4247">MSIKTIGILGGMVTTHFQEILRNIMNDNKIINIYIIK</sequence>
<dbReference type="EMBL" id="MN738872">
    <property type="protein sequence ID" value="QHT29227.1"/>
    <property type="molecule type" value="Genomic_DNA"/>
</dbReference>
<protein>
    <submittedName>
        <fullName evidence="1">Uncharacterized protein</fullName>
    </submittedName>
</protein>
<organism evidence="1">
    <name type="scientific">viral metagenome</name>
    <dbReference type="NCBI Taxonomy" id="1070528"/>
    <lineage>
        <taxon>unclassified sequences</taxon>
        <taxon>metagenomes</taxon>
        <taxon>organismal metagenomes</taxon>
    </lineage>
</organism>
<dbReference type="AlphaFoldDB" id="A0A6C0EJK7"/>
<accession>A0A6C0EJK7</accession>
<name>A0A6C0EJK7_9ZZZZ</name>
<evidence type="ECO:0000313" key="1">
    <source>
        <dbReference type="EMBL" id="QHT29227.1"/>
    </source>
</evidence>
<proteinExistence type="predicted"/>